<gene>
    <name evidence="8" type="ORF">Cba03nite_14520</name>
</gene>
<dbReference type="EMBL" id="BONF01000009">
    <property type="protein sequence ID" value="GIF80103.1"/>
    <property type="molecule type" value="Genomic_DNA"/>
</dbReference>
<dbReference type="Gene3D" id="1.10.630.10">
    <property type="entry name" value="Cytochrome P450"/>
    <property type="match status" value="1"/>
</dbReference>
<evidence type="ECO:0000256" key="5">
    <source>
        <dbReference type="ARBA" id="ARBA00023004"/>
    </source>
</evidence>
<keyword evidence="4 7" id="KW-0560">Oxidoreductase</keyword>
<comment type="similarity">
    <text evidence="1 7">Belongs to the cytochrome P450 family.</text>
</comment>
<dbReference type="SUPFAM" id="SSF48264">
    <property type="entry name" value="Cytochrome P450"/>
    <property type="match status" value="1"/>
</dbReference>
<dbReference type="Proteomes" id="UP000601223">
    <property type="component" value="Unassembled WGS sequence"/>
</dbReference>
<evidence type="ECO:0000256" key="6">
    <source>
        <dbReference type="ARBA" id="ARBA00023033"/>
    </source>
</evidence>
<evidence type="ECO:0000313" key="8">
    <source>
        <dbReference type="EMBL" id="GIF80103.1"/>
    </source>
</evidence>
<evidence type="ECO:0000256" key="7">
    <source>
        <dbReference type="RuleBase" id="RU000461"/>
    </source>
</evidence>
<dbReference type="GO" id="GO:0017000">
    <property type="term" value="P:antibiotic biosynthetic process"/>
    <property type="evidence" value="ECO:0007669"/>
    <property type="project" value="UniProtKB-ARBA"/>
</dbReference>
<keyword evidence="9" id="KW-1185">Reference proteome</keyword>
<keyword evidence="5 7" id="KW-0408">Iron</keyword>
<keyword evidence="3 7" id="KW-0479">Metal-binding</keyword>
<dbReference type="CDD" id="cd11030">
    <property type="entry name" value="CYP105-like"/>
    <property type="match status" value="1"/>
</dbReference>
<dbReference type="FunFam" id="1.10.630.10:FF:000018">
    <property type="entry name" value="Cytochrome P450 monooxygenase"/>
    <property type="match status" value="1"/>
</dbReference>
<keyword evidence="6 7" id="KW-0503">Monooxygenase</keyword>
<comment type="caution">
    <text evidence="8">The sequence shown here is derived from an EMBL/GenBank/DDBJ whole genome shotgun (WGS) entry which is preliminary data.</text>
</comment>
<evidence type="ECO:0000313" key="9">
    <source>
        <dbReference type="Proteomes" id="UP000601223"/>
    </source>
</evidence>
<dbReference type="InterPro" id="IPR036396">
    <property type="entry name" value="Cyt_P450_sf"/>
</dbReference>
<keyword evidence="2 7" id="KW-0349">Heme</keyword>
<dbReference type="RefSeq" id="WP_203743379.1">
    <property type="nucleotide sequence ID" value="NZ_BONF01000009.1"/>
</dbReference>
<name>A0A8J3JK57_9ACTN</name>
<dbReference type="PRINTS" id="PR00359">
    <property type="entry name" value="BP450"/>
</dbReference>
<dbReference type="InterPro" id="IPR002397">
    <property type="entry name" value="Cyt_P450_B"/>
</dbReference>
<dbReference type="AlphaFoldDB" id="A0A8J3JK57"/>
<dbReference type="GO" id="GO:0004497">
    <property type="term" value="F:monooxygenase activity"/>
    <property type="evidence" value="ECO:0007669"/>
    <property type="project" value="UniProtKB-KW"/>
</dbReference>
<dbReference type="PANTHER" id="PTHR46696">
    <property type="entry name" value="P450, PUTATIVE (EUROFUNG)-RELATED"/>
    <property type="match status" value="1"/>
</dbReference>
<protein>
    <submittedName>
        <fullName evidence="8">Cytochrome P450</fullName>
    </submittedName>
</protein>
<evidence type="ECO:0000256" key="3">
    <source>
        <dbReference type="ARBA" id="ARBA00022723"/>
    </source>
</evidence>
<dbReference type="PRINTS" id="PR00385">
    <property type="entry name" value="P450"/>
</dbReference>
<evidence type="ECO:0000256" key="1">
    <source>
        <dbReference type="ARBA" id="ARBA00010617"/>
    </source>
</evidence>
<dbReference type="GO" id="GO:0016705">
    <property type="term" value="F:oxidoreductase activity, acting on paired donors, with incorporation or reduction of molecular oxygen"/>
    <property type="evidence" value="ECO:0007669"/>
    <property type="project" value="InterPro"/>
</dbReference>
<dbReference type="InterPro" id="IPR017972">
    <property type="entry name" value="Cyt_P450_CS"/>
</dbReference>
<accession>A0A8J3JK57</accession>
<dbReference type="GO" id="GO:0020037">
    <property type="term" value="F:heme binding"/>
    <property type="evidence" value="ECO:0007669"/>
    <property type="project" value="InterPro"/>
</dbReference>
<organism evidence="8 9">
    <name type="scientific">Catellatospora bangladeshensis</name>
    <dbReference type="NCBI Taxonomy" id="310355"/>
    <lineage>
        <taxon>Bacteria</taxon>
        <taxon>Bacillati</taxon>
        <taxon>Actinomycetota</taxon>
        <taxon>Actinomycetes</taxon>
        <taxon>Micromonosporales</taxon>
        <taxon>Micromonosporaceae</taxon>
        <taxon>Catellatospora</taxon>
    </lineage>
</organism>
<evidence type="ECO:0000256" key="4">
    <source>
        <dbReference type="ARBA" id="ARBA00023002"/>
    </source>
</evidence>
<proteinExistence type="inferred from homology"/>
<reference evidence="8 9" key="1">
    <citation type="submission" date="2021-01" db="EMBL/GenBank/DDBJ databases">
        <title>Whole genome shotgun sequence of Catellatospora bangladeshensis NBRC 107357.</title>
        <authorList>
            <person name="Komaki H."/>
            <person name="Tamura T."/>
        </authorList>
    </citation>
    <scope>NUCLEOTIDE SEQUENCE [LARGE SCALE GENOMIC DNA]</scope>
    <source>
        <strain evidence="8 9">NBRC 107357</strain>
    </source>
</reference>
<dbReference type="PANTHER" id="PTHR46696:SF1">
    <property type="entry name" value="CYTOCHROME P450 YJIB-RELATED"/>
    <property type="match status" value="1"/>
</dbReference>
<dbReference type="GO" id="GO:0005506">
    <property type="term" value="F:iron ion binding"/>
    <property type="evidence" value="ECO:0007669"/>
    <property type="project" value="InterPro"/>
</dbReference>
<dbReference type="PROSITE" id="PS00086">
    <property type="entry name" value="CYTOCHROME_P450"/>
    <property type="match status" value="1"/>
</dbReference>
<evidence type="ECO:0000256" key="2">
    <source>
        <dbReference type="ARBA" id="ARBA00022617"/>
    </source>
</evidence>
<sequence>MTGMLETNVPSYPFGNDGLDPLLPHFAENGDGVGQVRLPTGQLAFLFTRHDHIRELLRSPDFSSDFTRPGFPLIRPLAEDMPRPDGSLIRMDPPEHTKFRRLLTPEFMIKNMRPLEPLIRQTVVDAIERLRAAGQPADLVEHFALPVPSMVICHLLGVPYADHDYFQECSRTLLAWKTPPEQARAAIEDLRAYLAGLVDKRMREPGDDLISRLATERLATGELTVDELVGLSTLLLIAGHETTSNMLGLSTMVLLQHPDQLRQLRERPELVDDTVEELLRYLTIVRTGLTRVAVNDTVVGGHALKAGDGVIALLSAANRDSDVFREGEEFDLHRGSHQHMAFGFGIHQCIGQPLARAELRIALGELFTRLPALALAVDPADVEYRDAVVFGVQRLPVTW</sequence>
<dbReference type="Pfam" id="PF00067">
    <property type="entry name" value="p450"/>
    <property type="match status" value="1"/>
</dbReference>
<dbReference type="InterPro" id="IPR001128">
    <property type="entry name" value="Cyt_P450"/>
</dbReference>